<feature type="transmembrane region" description="Helical" evidence="6">
    <location>
        <begin position="6"/>
        <end position="30"/>
    </location>
</feature>
<dbReference type="RefSeq" id="WP_169527650.1">
    <property type="nucleotide sequence ID" value="NZ_JAAMPU010000106.1"/>
</dbReference>
<keyword evidence="4 6" id="KW-1133">Transmembrane helix</keyword>
<dbReference type="AlphaFoldDB" id="A0A972FU45"/>
<keyword evidence="2" id="KW-1003">Cell membrane</keyword>
<evidence type="ECO:0000256" key="1">
    <source>
        <dbReference type="ARBA" id="ARBA00004651"/>
    </source>
</evidence>
<evidence type="ECO:0000256" key="5">
    <source>
        <dbReference type="ARBA" id="ARBA00023136"/>
    </source>
</evidence>
<dbReference type="GO" id="GO:0005886">
    <property type="term" value="C:plasma membrane"/>
    <property type="evidence" value="ECO:0007669"/>
    <property type="project" value="UniProtKB-SubCell"/>
</dbReference>
<comment type="caution">
    <text evidence="7">The sequence shown here is derived from an EMBL/GenBank/DDBJ whole genome shotgun (WGS) entry which is preliminary data.</text>
</comment>
<evidence type="ECO:0000313" key="8">
    <source>
        <dbReference type="Proteomes" id="UP000712080"/>
    </source>
</evidence>
<dbReference type="GO" id="GO:0006865">
    <property type="term" value="P:amino acid transport"/>
    <property type="evidence" value="ECO:0007669"/>
    <property type="project" value="InterPro"/>
</dbReference>
<feature type="transmembrane region" description="Helical" evidence="6">
    <location>
        <begin position="71"/>
        <end position="92"/>
    </location>
</feature>
<keyword evidence="3 6" id="KW-0812">Transmembrane</keyword>
<evidence type="ECO:0000256" key="3">
    <source>
        <dbReference type="ARBA" id="ARBA00022692"/>
    </source>
</evidence>
<keyword evidence="5 6" id="KW-0472">Membrane</keyword>
<feature type="transmembrane region" description="Helical" evidence="6">
    <location>
        <begin position="149"/>
        <end position="169"/>
    </location>
</feature>
<organism evidence="7 8">
    <name type="scientific">Flavobacterium silvaticum</name>
    <dbReference type="NCBI Taxonomy" id="1852020"/>
    <lineage>
        <taxon>Bacteria</taxon>
        <taxon>Pseudomonadati</taxon>
        <taxon>Bacteroidota</taxon>
        <taxon>Flavobacteriia</taxon>
        <taxon>Flavobacteriales</taxon>
        <taxon>Flavobacteriaceae</taxon>
        <taxon>Flavobacterium</taxon>
    </lineage>
</organism>
<accession>A0A972FU45</accession>
<sequence>MRYLLSLVLGFAASGIGVIPPGLLNMTALRISISEGKSAAKVFVAGAILVISVECYLAVLFARYLGKHPEVVLMLREAALVVFMSLAIYFFFWAKKMKPEKEKIKLPSRSRRFFLGMLFSGLNFLTVPFYVVVSLAFNSYRIFDFTQLHILLFVVGVILGTGFGFYCFVTFFQRMQKYTSRVIHNMNYVIGSVLLLISILTAINIIQYYYG</sequence>
<dbReference type="Pfam" id="PF01810">
    <property type="entry name" value="LysE"/>
    <property type="match status" value="1"/>
</dbReference>
<evidence type="ECO:0000256" key="6">
    <source>
        <dbReference type="SAM" id="Phobius"/>
    </source>
</evidence>
<reference evidence="7" key="1">
    <citation type="submission" date="2020-02" db="EMBL/GenBank/DDBJ databases">
        <title>Flavobacterium sp. genome.</title>
        <authorList>
            <person name="Jung H.S."/>
            <person name="Baek J.H."/>
            <person name="Jeon C.O."/>
        </authorList>
    </citation>
    <scope>NUCLEOTIDE SEQUENCE</scope>
    <source>
        <strain evidence="7">SE-s28</strain>
    </source>
</reference>
<dbReference type="InterPro" id="IPR001123">
    <property type="entry name" value="LeuE-type"/>
</dbReference>
<comment type="subcellular location">
    <subcellularLocation>
        <location evidence="1">Cell membrane</location>
        <topology evidence="1">Multi-pass membrane protein</topology>
    </subcellularLocation>
</comment>
<evidence type="ECO:0000256" key="2">
    <source>
        <dbReference type="ARBA" id="ARBA00022475"/>
    </source>
</evidence>
<dbReference type="EMBL" id="JAAMPU010000106">
    <property type="protein sequence ID" value="NMH28538.1"/>
    <property type="molecule type" value="Genomic_DNA"/>
</dbReference>
<evidence type="ECO:0000313" key="7">
    <source>
        <dbReference type="EMBL" id="NMH28538.1"/>
    </source>
</evidence>
<feature type="transmembrane region" description="Helical" evidence="6">
    <location>
        <begin position="42"/>
        <end position="65"/>
    </location>
</feature>
<protein>
    <submittedName>
        <fullName evidence="7">LysE family transporter</fullName>
    </submittedName>
</protein>
<feature type="transmembrane region" description="Helical" evidence="6">
    <location>
        <begin position="113"/>
        <end position="137"/>
    </location>
</feature>
<keyword evidence="8" id="KW-1185">Reference proteome</keyword>
<evidence type="ECO:0000256" key="4">
    <source>
        <dbReference type="ARBA" id="ARBA00022989"/>
    </source>
</evidence>
<name>A0A972FU45_9FLAO</name>
<gene>
    <name evidence="7" type="ORF">G6047_10890</name>
</gene>
<proteinExistence type="predicted"/>
<feature type="transmembrane region" description="Helical" evidence="6">
    <location>
        <begin position="189"/>
        <end position="210"/>
    </location>
</feature>
<dbReference type="Proteomes" id="UP000712080">
    <property type="component" value="Unassembled WGS sequence"/>
</dbReference>